<dbReference type="AlphaFoldDB" id="A0A6H1ZP13"/>
<gene>
    <name evidence="2" type="ORF">TM448A01197_0007</name>
</gene>
<evidence type="ECO:0000313" key="2">
    <source>
        <dbReference type="EMBL" id="QJA48940.1"/>
    </source>
</evidence>
<name>A0A6H1ZP13_9ZZZZ</name>
<feature type="compositionally biased region" description="Acidic residues" evidence="1">
    <location>
        <begin position="31"/>
        <end position="41"/>
    </location>
</feature>
<organism evidence="2">
    <name type="scientific">viral metagenome</name>
    <dbReference type="NCBI Taxonomy" id="1070528"/>
    <lineage>
        <taxon>unclassified sequences</taxon>
        <taxon>metagenomes</taxon>
        <taxon>organismal metagenomes</taxon>
    </lineage>
</organism>
<feature type="region of interest" description="Disordered" evidence="1">
    <location>
        <begin position="257"/>
        <end position="296"/>
    </location>
</feature>
<reference evidence="2" key="1">
    <citation type="submission" date="2020-03" db="EMBL/GenBank/DDBJ databases">
        <title>The deep terrestrial virosphere.</title>
        <authorList>
            <person name="Holmfeldt K."/>
            <person name="Nilsson E."/>
            <person name="Simone D."/>
            <person name="Lopez-Fernandez M."/>
            <person name="Wu X."/>
            <person name="de Brujin I."/>
            <person name="Lundin D."/>
            <person name="Andersson A."/>
            <person name="Bertilsson S."/>
            <person name="Dopson M."/>
        </authorList>
    </citation>
    <scope>NUCLEOTIDE SEQUENCE</scope>
    <source>
        <strain evidence="2">TM448A01197</strain>
    </source>
</reference>
<protein>
    <submittedName>
        <fullName evidence="2">Uncharacterized protein</fullName>
    </submittedName>
</protein>
<sequence>MKLPLAVQRQVEEADKIQEELTGKPKPEQEILPEEEPEEKPEDVIREMPPVEETVPPKGEDNVDYWKHKYATLHGMYKAEVRKESDGLRQEIDKQNKVISSLNDIVVTFQNEREKFLTPKKEEVKKDEGKPISSKLKEEDFEDYEGEMVTLVKTVNKLIDENESLKVQLGTVGQTVQQATQTVQKSAQDSFFSALTGAASDWQSLNNNVEFNSWLDLTAGSSELESGDTLGQTRRQILEAAFYGQNAKRVAKFFNDYKPSSKSSRGTPIATGSLEDQALPEGSGAGEPIKAGSPVTTEQLAKASMDFTQGRITEEQFDKISNAYQKGLKAAGTRKA</sequence>
<evidence type="ECO:0000256" key="1">
    <source>
        <dbReference type="SAM" id="MobiDB-lite"/>
    </source>
</evidence>
<dbReference type="EMBL" id="MT144110">
    <property type="protein sequence ID" value="QJA48940.1"/>
    <property type="molecule type" value="Genomic_DNA"/>
</dbReference>
<feature type="compositionally biased region" description="Basic and acidic residues" evidence="1">
    <location>
        <begin position="10"/>
        <end position="29"/>
    </location>
</feature>
<feature type="region of interest" description="Disordered" evidence="1">
    <location>
        <begin position="1"/>
        <end position="62"/>
    </location>
</feature>
<proteinExistence type="predicted"/>
<accession>A0A6H1ZP13</accession>